<dbReference type="AlphaFoldDB" id="A0A9D1IYA6"/>
<accession>A0A9D1IYA6</accession>
<dbReference type="InterPro" id="IPR029062">
    <property type="entry name" value="Class_I_gatase-like"/>
</dbReference>
<reference evidence="2" key="1">
    <citation type="submission" date="2020-10" db="EMBL/GenBank/DDBJ databases">
        <authorList>
            <person name="Gilroy R."/>
        </authorList>
    </citation>
    <scope>NUCLEOTIDE SEQUENCE</scope>
    <source>
        <strain evidence="2">ChiBcec15-4380</strain>
    </source>
</reference>
<dbReference type="PANTHER" id="PTHR43130:SF3">
    <property type="entry name" value="HTH-TYPE TRANSCRIPTIONAL REGULATOR RV1931C"/>
    <property type="match status" value="1"/>
</dbReference>
<dbReference type="Pfam" id="PF01965">
    <property type="entry name" value="DJ-1_PfpI"/>
    <property type="match status" value="1"/>
</dbReference>
<evidence type="ECO:0000313" key="2">
    <source>
        <dbReference type="EMBL" id="HIR51668.1"/>
    </source>
</evidence>
<dbReference type="InterPro" id="IPR052158">
    <property type="entry name" value="INH-QAR"/>
</dbReference>
<protein>
    <submittedName>
        <fullName evidence="2">DJ-1/PfpI family protein</fullName>
    </submittedName>
</protein>
<sequence length="210" mass="23340">MKKLALLVYPAFSLQEVMNLSSLFLWHYEIATEVLSTSLDPVKSEEGIVVLPQVTTDQFRTSDYQCLILPGCSDFTELCRDQKLLSFLQGFQGNSDFPIGAICGGPMLLARAGLLRGRPFTASIYQEYFDICPFLEREHFVAAPAVVSPPIVTAGGGNFNGFAVEMARLLGLPCRDRIFAGYMDQCTPEDYLPHLPPEALEEMTEMLGNW</sequence>
<dbReference type="Gene3D" id="3.40.50.880">
    <property type="match status" value="1"/>
</dbReference>
<dbReference type="PANTHER" id="PTHR43130">
    <property type="entry name" value="ARAC-FAMILY TRANSCRIPTIONAL REGULATOR"/>
    <property type="match status" value="1"/>
</dbReference>
<evidence type="ECO:0000259" key="1">
    <source>
        <dbReference type="Pfam" id="PF01965"/>
    </source>
</evidence>
<reference evidence="2" key="2">
    <citation type="journal article" date="2021" name="PeerJ">
        <title>Extensive microbial diversity within the chicken gut microbiome revealed by metagenomics and culture.</title>
        <authorList>
            <person name="Gilroy R."/>
            <person name="Ravi A."/>
            <person name="Getino M."/>
            <person name="Pursley I."/>
            <person name="Horton D.L."/>
            <person name="Alikhan N.F."/>
            <person name="Baker D."/>
            <person name="Gharbi K."/>
            <person name="Hall N."/>
            <person name="Watson M."/>
            <person name="Adriaenssens E.M."/>
            <person name="Foster-Nyarko E."/>
            <person name="Jarju S."/>
            <person name="Secka A."/>
            <person name="Antonio M."/>
            <person name="Oren A."/>
            <person name="Chaudhuri R.R."/>
            <person name="La Ragione R."/>
            <person name="Hildebrand F."/>
            <person name="Pallen M.J."/>
        </authorList>
    </citation>
    <scope>NUCLEOTIDE SEQUENCE</scope>
    <source>
        <strain evidence="2">ChiBcec15-4380</strain>
    </source>
</reference>
<dbReference type="InterPro" id="IPR002818">
    <property type="entry name" value="DJ-1/PfpI"/>
</dbReference>
<feature type="domain" description="DJ-1/PfpI" evidence="1">
    <location>
        <begin position="2"/>
        <end position="166"/>
    </location>
</feature>
<name>A0A9D1IYA6_9FIRM</name>
<organism evidence="2 3">
    <name type="scientific">Candidatus Avoscillospira avicola</name>
    <dbReference type="NCBI Taxonomy" id="2840706"/>
    <lineage>
        <taxon>Bacteria</taxon>
        <taxon>Bacillati</taxon>
        <taxon>Bacillota</taxon>
        <taxon>Clostridia</taxon>
        <taxon>Eubacteriales</taxon>
        <taxon>Oscillospiraceae</taxon>
        <taxon>Oscillospiraceae incertae sedis</taxon>
        <taxon>Candidatus Avoscillospira</taxon>
    </lineage>
</organism>
<dbReference type="EMBL" id="DVHE01000080">
    <property type="protein sequence ID" value="HIR51668.1"/>
    <property type="molecule type" value="Genomic_DNA"/>
</dbReference>
<dbReference type="SUPFAM" id="SSF52317">
    <property type="entry name" value="Class I glutamine amidotransferase-like"/>
    <property type="match status" value="1"/>
</dbReference>
<comment type="caution">
    <text evidence="2">The sequence shown here is derived from an EMBL/GenBank/DDBJ whole genome shotgun (WGS) entry which is preliminary data.</text>
</comment>
<evidence type="ECO:0000313" key="3">
    <source>
        <dbReference type="Proteomes" id="UP000824239"/>
    </source>
</evidence>
<dbReference type="Proteomes" id="UP000824239">
    <property type="component" value="Unassembled WGS sequence"/>
</dbReference>
<gene>
    <name evidence="2" type="ORF">IAA53_10435</name>
</gene>
<proteinExistence type="predicted"/>